<dbReference type="AlphaFoldDB" id="A0A9P6VJA2"/>
<dbReference type="PIRSF" id="PIRSF000097">
    <property type="entry name" value="AKR"/>
    <property type="match status" value="1"/>
</dbReference>
<gene>
    <name evidence="6" type="ORF">D0Z07_4645</name>
</gene>
<accession>A0A9P6VJA2</accession>
<dbReference type="InterPro" id="IPR036812">
    <property type="entry name" value="NAD(P)_OxRdtase_dom_sf"/>
</dbReference>
<protein>
    <submittedName>
        <fullName evidence="6">Glycerol 2-dehydrogenase (NADP(+))</fullName>
    </submittedName>
</protein>
<reference evidence="6" key="1">
    <citation type="submission" date="2019-07" db="EMBL/GenBank/DDBJ databases">
        <title>Hyphodiscus hymeniophilus genome sequencing and assembly.</title>
        <authorList>
            <person name="Kramer G."/>
            <person name="Nodwell J."/>
        </authorList>
    </citation>
    <scope>NUCLEOTIDE SEQUENCE</scope>
    <source>
        <strain evidence="6">ATCC 34498</strain>
    </source>
</reference>
<dbReference type="InterPro" id="IPR020471">
    <property type="entry name" value="AKR"/>
</dbReference>
<dbReference type="Gene3D" id="3.20.20.100">
    <property type="entry name" value="NADP-dependent oxidoreductase domain"/>
    <property type="match status" value="1"/>
</dbReference>
<evidence type="ECO:0000256" key="3">
    <source>
        <dbReference type="PIRSR" id="PIRSR000097-2"/>
    </source>
</evidence>
<dbReference type="Pfam" id="PF00248">
    <property type="entry name" value="Aldo_ket_red"/>
    <property type="match status" value="1"/>
</dbReference>
<dbReference type="GO" id="GO:0016616">
    <property type="term" value="F:oxidoreductase activity, acting on the CH-OH group of donors, NAD or NADP as acceptor"/>
    <property type="evidence" value="ECO:0007669"/>
    <property type="project" value="UniProtKB-ARBA"/>
</dbReference>
<dbReference type="InterPro" id="IPR023210">
    <property type="entry name" value="NADP_OxRdtase_dom"/>
</dbReference>
<dbReference type="SUPFAM" id="SSF51430">
    <property type="entry name" value="NAD(P)-linked oxidoreductase"/>
    <property type="match status" value="1"/>
</dbReference>
<evidence type="ECO:0000256" key="4">
    <source>
        <dbReference type="PIRSR" id="PIRSR000097-3"/>
    </source>
</evidence>
<keyword evidence="7" id="KW-1185">Reference proteome</keyword>
<feature type="binding site" evidence="3">
    <location>
        <position position="117"/>
    </location>
    <ligand>
        <name>substrate</name>
    </ligand>
</feature>
<evidence type="ECO:0000256" key="2">
    <source>
        <dbReference type="PIRSR" id="PIRSR000097-1"/>
    </source>
</evidence>
<sequence length="321" mass="36138">MALSIPTLKLNNGVQIPALGFGTFAKEGVSGLTHAAVVTALDAGYRYLDCAWYYFSEDEVGSALKEWLSRNPAVTRSEIFITTKVWPHLSEPEDVEWSLRNSLEMLGIDYVDCFLIHWPFAVEKTADNKVKLGLDGKYILKEELTKDPKPIWRTLEKLYKYGLTRSIGVSKWTTPGLEALLRYAGIKPTINQVEIHPFLPNTELIDFCRSHDFLPVAYSPLGSQDQVPTTNEKVSTNVELNDLASKKGVSIAQVLIAWGLKRGYVVLPKSSMDKRIKSNFQLIELSDEEFEKMNNVADGRHYRFVNPKNMAGYDVWGGEAT</sequence>
<dbReference type="FunFam" id="3.20.20.100:FF:000002">
    <property type="entry name" value="2,5-diketo-D-gluconic acid reductase A"/>
    <property type="match status" value="1"/>
</dbReference>
<dbReference type="InterPro" id="IPR018170">
    <property type="entry name" value="Aldo/ket_reductase_CS"/>
</dbReference>
<dbReference type="EMBL" id="VNKQ01000009">
    <property type="protein sequence ID" value="KAG0648715.1"/>
    <property type="molecule type" value="Genomic_DNA"/>
</dbReference>
<organism evidence="6 7">
    <name type="scientific">Hyphodiscus hymeniophilus</name>
    <dbReference type="NCBI Taxonomy" id="353542"/>
    <lineage>
        <taxon>Eukaryota</taxon>
        <taxon>Fungi</taxon>
        <taxon>Dikarya</taxon>
        <taxon>Ascomycota</taxon>
        <taxon>Pezizomycotina</taxon>
        <taxon>Leotiomycetes</taxon>
        <taxon>Helotiales</taxon>
        <taxon>Hyphodiscaceae</taxon>
        <taxon>Hyphodiscus</taxon>
    </lineage>
</organism>
<dbReference type="PANTHER" id="PTHR11732">
    <property type="entry name" value="ALDO/KETO REDUCTASE"/>
    <property type="match status" value="1"/>
</dbReference>
<name>A0A9P6VJA2_9HELO</name>
<dbReference type="PROSITE" id="PS00063">
    <property type="entry name" value="ALDOKETO_REDUCTASE_3"/>
    <property type="match status" value="1"/>
</dbReference>
<evidence type="ECO:0000259" key="5">
    <source>
        <dbReference type="Pfam" id="PF00248"/>
    </source>
</evidence>
<evidence type="ECO:0000256" key="1">
    <source>
        <dbReference type="ARBA" id="ARBA00023002"/>
    </source>
</evidence>
<proteinExistence type="predicted"/>
<evidence type="ECO:0000313" key="7">
    <source>
        <dbReference type="Proteomes" id="UP000785200"/>
    </source>
</evidence>
<comment type="caution">
    <text evidence="6">The sequence shown here is derived from an EMBL/GenBank/DDBJ whole genome shotgun (WGS) entry which is preliminary data.</text>
</comment>
<feature type="active site" description="Proton donor" evidence="2">
    <location>
        <position position="54"/>
    </location>
</feature>
<dbReference type="Proteomes" id="UP000785200">
    <property type="component" value="Unassembled WGS sequence"/>
</dbReference>
<dbReference type="OrthoDB" id="416253at2759"/>
<keyword evidence="1" id="KW-0560">Oxidoreductase</keyword>
<dbReference type="PRINTS" id="PR00069">
    <property type="entry name" value="ALDKETRDTASE"/>
</dbReference>
<evidence type="ECO:0000313" key="6">
    <source>
        <dbReference type="EMBL" id="KAG0648715.1"/>
    </source>
</evidence>
<feature type="domain" description="NADP-dependent oxidoreductase" evidence="5">
    <location>
        <begin position="34"/>
        <end position="296"/>
    </location>
</feature>
<feature type="site" description="Lowers pKa of active site Tyr" evidence="4">
    <location>
        <position position="84"/>
    </location>
</feature>